<dbReference type="PANTHER" id="PTHR10272">
    <property type="entry name" value="PLATELET-ACTIVATING FACTOR ACETYLHYDROLASE"/>
    <property type="match status" value="1"/>
</dbReference>
<dbReference type="InterPro" id="IPR010802">
    <property type="entry name" value="DUF1400"/>
</dbReference>
<dbReference type="EMBL" id="JADEXG010000003">
    <property type="protein sequence ID" value="MBE9076080.1"/>
    <property type="molecule type" value="Genomic_DNA"/>
</dbReference>
<keyword evidence="3" id="KW-0443">Lipid metabolism</keyword>
<dbReference type="RefSeq" id="WP_193904739.1">
    <property type="nucleotide sequence ID" value="NZ_JADEXG010000003.1"/>
</dbReference>
<accession>A0A8J7AIL3</accession>
<keyword evidence="8" id="KW-1185">Reference proteome</keyword>
<dbReference type="GO" id="GO:0003847">
    <property type="term" value="F:1-alkyl-2-acetylglycerophosphocholine esterase activity"/>
    <property type="evidence" value="ECO:0007669"/>
    <property type="project" value="TreeGrafter"/>
</dbReference>
<gene>
    <name evidence="7" type="ORF">IQ241_02020</name>
</gene>
<feature type="region of interest" description="Disordered" evidence="4">
    <location>
        <begin position="1"/>
        <end position="26"/>
    </location>
</feature>
<dbReference type="GO" id="GO:0016042">
    <property type="term" value="P:lipid catabolic process"/>
    <property type="evidence" value="ECO:0007669"/>
    <property type="project" value="UniProtKB-KW"/>
</dbReference>
<evidence type="ECO:0000256" key="5">
    <source>
        <dbReference type="SAM" id="Phobius"/>
    </source>
</evidence>
<keyword evidence="1 7" id="KW-0378">Hydrolase</keyword>
<dbReference type="Gene3D" id="3.40.50.1820">
    <property type="entry name" value="alpha/beta hydrolase"/>
    <property type="match status" value="1"/>
</dbReference>
<comment type="caution">
    <text evidence="7">The sequence shown here is derived from an EMBL/GenBank/DDBJ whole genome shotgun (WGS) entry which is preliminary data.</text>
</comment>
<feature type="transmembrane region" description="Helical" evidence="5">
    <location>
        <begin position="35"/>
        <end position="54"/>
    </location>
</feature>
<evidence type="ECO:0000256" key="2">
    <source>
        <dbReference type="ARBA" id="ARBA00022963"/>
    </source>
</evidence>
<name>A0A8J7AIL3_9CYAN</name>
<evidence type="ECO:0000256" key="4">
    <source>
        <dbReference type="SAM" id="MobiDB-lite"/>
    </source>
</evidence>
<evidence type="ECO:0000313" key="8">
    <source>
        <dbReference type="Proteomes" id="UP000636505"/>
    </source>
</evidence>
<dbReference type="PANTHER" id="PTHR10272:SF13">
    <property type="entry name" value="POLY(ETHYLENE TEREPHTHALATE) HYDROLASE"/>
    <property type="match status" value="1"/>
</dbReference>
<protein>
    <submittedName>
        <fullName evidence="7">Alpha/beta hydrolase</fullName>
    </submittedName>
</protein>
<evidence type="ECO:0000313" key="7">
    <source>
        <dbReference type="EMBL" id="MBE9076080.1"/>
    </source>
</evidence>
<dbReference type="Pfam" id="PF07176">
    <property type="entry name" value="DUF1400"/>
    <property type="match status" value="1"/>
</dbReference>
<reference evidence="7" key="1">
    <citation type="submission" date="2020-10" db="EMBL/GenBank/DDBJ databases">
        <authorList>
            <person name="Castelo-Branco R."/>
            <person name="Eusebio N."/>
            <person name="Adriana R."/>
            <person name="Vieira A."/>
            <person name="Brugerolle De Fraissinette N."/>
            <person name="Rezende De Castro R."/>
            <person name="Schneider M.P."/>
            <person name="Vasconcelos V."/>
            <person name="Leao P.N."/>
        </authorList>
    </citation>
    <scope>NUCLEOTIDE SEQUENCE</scope>
    <source>
        <strain evidence="7">LEGE 07310</strain>
    </source>
</reference>
<evidence type="ECO:0000256" key="1">
    <source>
        <dbReference type="ARBA" id="ARBA00022801"/>
    </source>
</evidence>
<dbReference type="AlphaFoldDB" id="A0A8J7AIL3"/>
<evidence type="ECO:0000256" key="3">
    <source>
        <dbReference type="ARBA" id="ARBA00023098"/>
    </source>
</evidence>
<dbReference type="InterPro" id="IPR029058">
    <property type="entry name" value="AB_hydrolase_fold"/>
</dbReference>
<keyword evidence="5" id="KW-0812">Transmembrane</keyword>
<dbReference type="Proteomes" id="UP000636505">
    <property type="component" value="Unassembled WGS sequence"/>
</dbReference>
<dbReference type="SUPFAM" id="SSF53474">
    <property type="entry name" value="alpha/beta-Hydrolases"/>
    <property type="match status" value="1"/>
</dbReference>
<proteinExistence type="predicted"/>
<feature type="domain" description="DUF1400" evidence="6">
    <location>
        <begin position="58"/>
        <end position="185"/>
    </location>
</feature>
<dbReference type="Pfam" id="PF03403">
    <property type="entry name" value="PAF-AH_p_II"/>
    <property type="match status" value="1"/>
</dbReference>
<feature type="compositionally biased region" description="Polar residues" evidence="4">
    <location>
        <begin position="1"/>
        <end position="12"/>
    </location>
</feature>
<evidence type="ECO:0000259" key="6">
    <source>
        <dbReference type="Pfam" id="PF07176"/>
    </source>
</evidence>
<keyword evidence="5" id="KW-1133">Transmembrane helix</keyword>
<sequence>MKASFENFSSEDWSGASACPSGLGSKRRQRNWRSLSHWTIGLGLGLANAVLIAVPSQAAERVTFSYGAIERSVSVESLAIYANEGRLTEELRPYTRYFDDDTLVQIRALLTERLDFDVVAVAQFLYTDQGEYLLAQAGDIVRTGSRLPGDRALRGALILAAAEGIGGLSVLNVLRYFPTESLRIDLSKGLVIARQINQTLSQSEAALQLVEQLAAEQVAQEVAQNPVPEPEPAVVSPLLTGQLIPQIGPYSVERRSYFLKASQAPVDVYLPAFESPQSPLLARPAIVISHGLGSDRTSYGYLAQYLTSYGFVVINVEHPGSSAVQIQSLLTGRATQVVPDDEFVRRPVMISALLDELEQRSRQDLKLASLIDFQQIGVIGQSFGAYTALALAGAPINFGLLQMDCPPADFSINLSLLLQCQALAVAPADLGSQDLSDSRVKAAIAVNPISSQLFGEASLSQIQIPTMLIAGSADTIAPALPEQIEPFSWLTTPDRYLLLMQGATHFSTIGPTETGSEAFLLPPTVLGPAPPVAQAYLQVMSLAFFETYLDNRLDYQALLTSRFAARLSQPDIPLSLIRALTESQLDRRLDAATD</sequence>
<keyword evidence="2" id="KW-0442">Lipid degradation</keyword>
<keyword evidence="5" id="KW-0472">Membrane</keyword>
<organism evidence="7 8">
    <name type="scientific">Vasconcelosia minhoensis LEGE 07310</name>
    <dbReference type="NCBI Taxonomy" id="915328"/>
    <lineage>
        <taxon>Bacteria</taxon>
        <taxon>Bacillati</taxon>
        <taxon>Cyanobacteriota</taxon>
        <taxon>Cyanophyceae</taxon>
        <taxon>Nodosilineales</taxon>
        <taxon>Cymatolegaceae</taxon>
        <taxon>Vasconcelosia</taxon>
        <taxon>Vasconcelosia minhoensis</taxon>
    </lineage>
</organism>